<dbReference type="GO" id="GO:0003723">
    <property type="term" value="F:RNA binding"/>
    <property type="evidence" value="ECO:0007669"/>
    <property type="project" value="UniProtKB-UniRule"/>
</dbReference>
<dbReference type="PANTHER" id="PTHR30308:SF2">
    <property type="entry name" value="SSRA-BINDING PROTEIN"/>
    <property type="match status" value="1"/>
</dbReference>
<evidence type="ECO:0000313" key="4">
    <source>
        <dbReference type="EMBL" id="OHA77309.1"/>
    </source>
</evidence>
<keyword evidence="1 3" id="KW-0963">Cytoplasm</keyword>
<evidence type="ECO:0000256" key="3">
    <source>
        <dbReference type="HAMAP-Rule" id="MF_00023"/>
    </source>
</evidence>
<proteinExistence type="inferred from homology"/>
<evidence type="ECO:0000256" key="2">
    <source>
        <dbReference type="ARBA" id="ARBA00022884"/>
    </source>
</evidence>
<gene>
    <name evidence="3" type="primary">smpB</name>
    <name evidence="4" type="ORF">A3J30_00210</name>
</gene>
<reference evidence="4 5" key="1">
    <citation type="journal article" date="2016" name="Nat. Commun.">
        <title>Thousands of microbial genomes shed light on interconnected biogeochemical processes in an aquifer system.</title>
        <authorList>
            <person name="Anantharaman K."/>
            <person name="Brown C.T."/>
            <person name="Hug L.A."/>
            <person name="Sharon I."/>
            <person name="Castelle C.J."/>
            <person name="Probst A.J."/>
            <person name="Thomas B.C."/>
            <person name="Singh A."/>
            <person name="Wilkins M.J."/>
            <person name="Karaoz U."/>
            <person name="Brodie E.L."/>
            <person name="Williams K.H."/>
            <person name="Hubbard S.S."/>
            <person name="Banfield J.F."/>
        </authorList>
    </citation>
    <scope>NUCLEOTIDE SEQUENCE [LARGE SCALE GENOMIC DNA]</scope>
</reference>
<protein>
    <recommendedName>
        <fullName evidence="3">SsrA-binding protein</fullName>
    </recommendedName>
    <alternativeName>
        <fullName evidence="3">Small protein B</fullName>
    </alternativeName>
</protein>
<accession>A0A1G2RY15</accession>
<dbReference type="GO" id="GO:0005829">
    <property type="term" value="C:cytosol"/>
    <property type="evidence" value="ECO:0007669"/>
    <property type="project" value="TreeGrafter"/>
</dbReference>
<dbReference type="AlphaFoldDB" id="A0A1G2RY15"/>
<keyword evidence="2 3" id="KW-0694">RNA-binding</keyword>
<comment type="caution">
    <text evidence="4">The sequence shown here is derived from an EMBL/GenBank/DDBJ whole genome shotgun (WGS) entry which is preliminary data.</text>
</comment>
<evidence type="ECO:0000313" key="5">
    <source>
        <dbReference type="Proteomes" id="UP000178222"/>
    </source>
</evidence>
<dbReference type="InterPro" id="IPR020081">
    <property type="entry name" value="SsrA-bd_prot_CS"/>
</dbReference>
<dbReference type="SUPFAM" id="SSF74982">
    <property type="entry name" value="Small protein B (SmpB)"/>
    <property type="match status" value="1"/>
</dbReference>
<dbReference type="EMBL" id="MHUL01000009">
    <property type="protein sequence ID" value="OHA77309.1"/>
    <property type="molecule type" value="Genomic_DNA"/>
</dbReference>
<comment type="subcellular location">
    <subcellularLocation>
        <location evidence="3">Cytoplasm</location>
    </subcellularLocation>
    <text evidence="3">The tmRNA-SmpB complex associates with stalled 70S ribosomes.</text>
</comment>
<dbReference type="NCBIfam" id="TIGR00086">
    <property type="entry name" value="smpB"/>
    <property type="match status" value="1"/>
</dbReference>
<dbReference type="InterPro" id="IPR023620">
    <property type="entry name" value="SmpB"/>
</dbReference>
<dbReference type="InterPro" id="IPR000037">
    <property type="entry name" value="SsrA-bd_prot"/>
</dbReference>
<dbReference type="PANTHER" id="PTHR30308">
    <property type="entry name" value="TMRNA-BINDING COMPONENT OF TRANS-TRANSLATION TAGGING COMPLEX"/>
    <property type="match status" value="1"/>
</dbReference>
<dbReference type="PROSITE" id="PS01317">
    <property type="entry name" value="SSRP"/>
    <property type="match status" value="1"/>
</dbReference>
<dbReference type="HAMAP" id="MF_00023">
    <property type="entry name" value="SmpB"/>
    <property type="match status" value="1"/>
</dbReference>
<sequence>MNVVAENRRAAYDYDIKERFHAGIVLNGQEVKSIKLGRAQLAGSFVVAQRGELFWVGATIPAYQPTNAPPGYQEERQRKLLLQKHEISRIIGSYENQGLTFLPIRLYTMKGKIKLEFALAKKHKKGDKRQIIKKREAEREMRRSL</sequence>
<comment type="function">
    <text evidence="3">Required for rescue of stalled ribosomes mediated by trans-translation. Binds to transfer-messenger RNA (tmRNA), required for stable association of tmRNA with ribosomes. tmRNA and SmpB together mimic tRNA shape, replacing the anticodon stem-loop with SmpB. tmRNA is encoded by the ssrA gene; the 2 termini fold to resemble tRNA(Ala) and it encodes a 'tag peptide', a short internal open reading frame. During trans-translation Ala-aminoacylated tmRNA acts like a tRNA, entering the A-site of stalled ribosomes, displacing the stalled mRNA. The ribosome then switches to translate the ORF on the tmRNA; the nascent peptide is terminated with the 'tag peptide' encoded by the tmRNA and targeted for degradation. The ribosome is freed to recommence translation, which seems to be the essential function of trans-translation.</text>
</comment>
<dbReference type="Proteomes" id="UP000178222">
    <property type="component" value="Unassembled WGS sequence"/>
</dbReference>
<evidence type="ECO:0000256" key="1">
    <source>
        <dbReference type="ARBA" id="ARBA00022490"/>
    </source>
</evidence>
<dbReference type="GO" id="GO:0070929">
    <property type="term" value="P:trans-translation"/>
    <property type="evidence" value="ECO:0007669"/>
    <property type="project" value="UniProtKB-UniRule"/>
</dbReference>
<comment type="similarity">
    <text evidence="3">Belongs to the SmpB family.</text>
</comment>
<dbReference type="GO" id="GO:0070930">
    <property type="term" value="P:trans-translation-dependent protein tagging"/>
    <property type="evidence" value="ECO:0007669"/>
    <property type="project" value="TreeGrafter"/>
</dbReference>
<organism evidence="4 5">
    <name type="scientific">Candidatus Wildermuthbacteria bacterium RIFCSPLOWO2_02_FULL_47_9c</name>
    <dbReference type="NCBI Taxonomy" id="1802466"/>
    <lineage>
        <taxon>Bacteria</taxon>
        <taxon>Candidatus Wildermuthiibacteriota</taxon>
    </lineage>
</organism>
<name>A0A1G2RY15_9BACT</name>
<dbReference type="NCBIfam" id="NF003843">
    <property type="entry name" value="PRK05422.1"/>
    <property type="match status" value="1"/>
</dbReference>
<dbReference type="Gene3D" id="2.40.280.10">
    <property type="match status" value="1"/>
</dbReference>
<dbReference type="Pfam" id="PF01668">
    <property type="entry name" value="SmpB"/>
    <property type="match status" value="1"/>
</dbReference>